<gene>
    <name evidence="6" type="primary">mazG</name>
    <name evidence="6" type="ORF">G8770_16010</name>
</gene>
<dbReference type="GO" id="GO:0006203">
    <property type="term" value="P:dGTP catabolic process"/>
    <property type="evidence" value="ECO:0007669"/>
    <property type="project" value="TreeGrafter"/>
</dbReference>
<dbReference type="SUPFAM" id="SSF101386">
    <property type="entry name" value="all-alpha NTP pyrophosphatases"/>
    <property type="match status" value="2"/>
</dbReference>
<reference evidence="6" key="1">
    <citation type="submission" date="2020-03" db="EMBL/GenBank/DDBJ databases">
        <authorList>
            <person name="Guo F."/>
        </authorList>
    </citation>
    <scope>NUCLEOTIDE SEQUENCE</scope>
    <source>
        <strain evidence="6">JCM 30134</strain>
    </source>
</reference>
<dbReference type="Pfam" id="PF03819">
    <property type="entry name" value="MazG"/>
    <property type="match status" value="2"/>
</dbReference>
<dbReference type="EMBL" id="JAAONZ010000014">
    <property type="protein sequence ID" value="NHO67055.1"/>
    <property type="molecule type" value="Genomic_DNA"/>
</dbReference>
<feature type="domain" description="NTP pyrophosphohydrolase MazG-like" evidence="5">
    <location>
        <begin position="17"/>
        <end position="90"/>
    </location>
</feature>
<evidence type="ECO:0000256" key="2">
    <source>
        <dbReference type="ARBA" id="ARBA00061115"/>
    </source>
</evidence>
<evidence type="ECO:0000256" key="3">
    <source>
        <dbReference type="ARBA" id="ARBA00066372"/>
    </source>
</evidence>
<keyword evidence="7" id="KW-1185">Reference proteome</keyword>
<comment type="caution">
    <text evidence="6">The sequence shown here is derived from an EMBL/GenBank/DDBJ whole genome shotgun (WGS) entry which is preliminary data.</text>
</comment>
<dbReference type="CDD" id="cd11529">
    <property type="entry name" value="NTP-PPase_MazG_Cterm"/>
    <property type="match status" value="1"/>
</dbReference>
<evidence type="ECO:0000259" key="5">
    <source>
        <dbReference type="Pfam" id="PF03819"/>
    </source>
</evidence>
<dbReference type="FunFam" id="1.10.287.1080:FF:000003">
    <property type="entry name" value="Nucleoside triphosphate pyrophosphohydrolase"/>
    <property type="match status" value="1"/>
</dbReference>
<dbReference type="EC" id="3.6.1.8" evidence="3"/>
<dbReference type="GO" id="GO:0046047">
    <property type="term" value="P:TTP catabolic process"/>
    <property type="evidence" value="ECO:0007669"/>
    <property type="project" value="TreeGrafter"/>
</dbReference>
<protein>
    <recommendedName>
        <fullName evidence="4">Nucleoside triphosphate pyrophosphohydrolase</fullName>
        <ecNumber evidence="3">3.6.1.8</ecNumber>
    </recommendedName>
</protein>
<comment type="catalytic activity">
    <reaction evidence="1">
        <text>ATP + H2O = AMP + diphosphate + H(+)</text>
        <dbReference type="Rhea" id="RHEA:14245"/>
        <dbReference type="ChEBI" id="CHEBI:15377"/>
        <dbReference type="ChEBI" id="CHEBI:15378"/>
        <dbReference type="ChEBI" id="CHEBI:30616"/>
        <dbReference type="ChEBI" id="CHEBI:33019"/>
        <dbReference type="ChEBI" id="CHEBI:456215"/>
        <dbReference type="EC" id="3.6.1.8"/>
    </reaction>
</comment>
<evidence type="ECO:0000256" key="1">
    <source>
        <dbReference type="ARBA" id="ARBA00052141"/>
    </source>
</evidence>
<name>A0A9E5MMP9_9GAMM</name>
<dbReference type="AlphaFoldDB" id="A0A9E5MMP9"/>
<proteinExistence type="inferred from homology"/>
<evidence type="ECO:0000313" key="7">
    <source>
        <dbReference type="Proteomes" id="UP000787472"/>
    </source>
</evidence>
<organism evidence="6 7">
    <name type="scientific">Pseudomaricurvus hydrocarbonicus</name>
    <dbReference type="NCBI Taxonomy" id="1470433"/>
    <lineage>
        <taxon>Bacteria</taxon>
        <taxon>Pseudomonadati</taxon>
        <taxon>Pseudomonadota</taxon>
        <taxon>Gammaproteobacteria</taxon>
        <taxon>Cellvibrionales</taxon>
        <taxon>Cellvibrionaceae</taxon>
        <taxon>Pseudomaricurvus</taxon>
    </lineage>
</organism>
<dbReference type="InterPro" id="IPR048011">
    <property type="entry name" value="NTP-PPase_MazG-like_C"/>
</dbReference>
<dbReference type="InterPro" id="IPR011551">
    <property type="entry name" value="NTP_PyrPHydrolase_MazG"/>
</dbReference>
<dbReference type="InterPro" id="IPR004518">
    <property type="entry name" value="MazG-like_dom"/>
</dbReference>
<dbReference type="GO" id="GO:0006950">
    <property type="term" value="P:response to stress"/>
    <property type="evidence" value="ECO:0007669"/>
    <property type="project" value="UniProtKB-ARBA"/>
</dbReference>
<dbReference type="NCBIfam" id="TIGR00444">
    <property type="entry name" value="mazG"/>
    <property type="match status" value="1"/>
</dbReference>
<evidence type="ECO:0000313" key="6">
    <source>
        <dbReference type="EMBL" id="NHO67055.1"/>
    </source>
</evidence>
<dbReference type="PANTHER" id="PTHR30522">
    <property type="entry name" value="NUCLEOSIDE TRIPHOSPHATE PYROPHOSPHOHYDROLASE"/>
    <property type="match status" value="1"/>
</dbReference>
<dbReference type="GO" id="GO:0046076">
    <property type="term" value="P:dTTP catabolic process"/>
    <property type="evidence" value="ECO:0007669"/>
    <property type="project" value="TreeGrafter"/>
</dbReference>
<evidence type="ECO:0000256" key="4">
    <source>
        <dbReference type="ARBA" id="ARBA00074799"/>
    </source>
</evidence>
<dbReference type="Proteomes" id="UP000787472">
    <property type="component" value="Unassembled WGS sequence"/>
</dbReference>
<dbReference type="CDD" id="cd11528">
    <property type="entry name" value="NTP-PPase_MazG_Nterm"/>
    <property type="match status" value="1"/>
</dbReference>
<dbReference type="GO" id="GO:0047693">
    <property type="term" value="F:ATP diphosphatase activity"/>
    <property type="evidence" value="ECO:0007669"/>
    <property type="project" value="UniProtKB-EC"/>
</dbReference>
<dbReference type="PANTHER" id="PTHR30522:SF0">
    <property type="entry name" value="NUCLEOSIDE TRIPHOSPHATE PYROPHOSPHOHYDROLASE"/>
    <property type="match status" value="1"/>
</dbReference>
<dbReference type="FunFam" id="1.10.287.1080:FF:000001">
    <property type="entry name" value="Nucleoside triphosphate pyrophosphohydrolase"/>
    <property type="match status" value="1"/>
</dbReference>
<dbReference type="GO" id="GO:0046052">
    <property type="term" value="P:UTP catabolic process"/>
    <property type="evidence" value="ECO:0007669"/>
    <property type="project" value="TreeGrafter"/>
</dbReference>
<dbReference type="InterPro" id="IPR048015">
    <property type="entry name" value="NTP-PPase_MazG-like_N"/>
</dbReference>
<feature type="domain" description="NTP pyrophosphohydrolase MazG-like" evidence="5">
    <location>
        <begin position="165"/>
        <end position="224"/>
    </location>
</feature>
<comment type="similarity">
    <text evidence="2">Belongs to the nucleoside triphosphate pyrophosphohydrolase family.</text>
</comment>
<dbReference type="GO" id="GO:0046061">
    <property type="term" value="P:dATP catabolic process"/>
    <property type="evidence" value="ECO:0007669"/>
    <property type="project" value="TreeGrafter"/>
</dbReference>
<dbReference type="NCBIfam" id="NF007113">
    <property type="entry name" value="PRK09562.1"/>
    <property type="match status" value="1"/>
</dbReference>
<accession>A0A9E5MMP9</accession>
<dbReference type="GO" id="GO:0046081">
    <property type="term" value="P:dUTP catabolic process"/>
    <property type="evidence" value="ECO:0007669"/>
    <property type="project" value="TreeGrafter"/>
</dbReference>
<keyword evidence="6" id="KW-0378">Hydrolase</keyword>
<dbReference type="Gene3D" id="1.10.287.1080">
    <property type="entry name" value="MazG-like"/>
    <property type="match status" value="2"/>
</dbReference>
<sequence>MRRLREPGTGCPWDLEQTYKSVAPSTLEEAYEVVDAIERESYGHLKEELGDLLFQVIFYSQIAAEEKRFQFDDVVSEVVAKLIRRHPHVFPENTLESRIDPVNRHRDEGRIKQRWEELKREEREAKGQGGLLDDIPLNFPALTRAAKLQKRASSSGFDWPSMKGVIEKLEEELAEVKEALAGGDEAAIQDELGDLLFCAVNVCRHAKVDSESALRGTNAKFEQRFRYIEEQLAQQGSTPQEASLELMDALWDQAKLTLK</sequence>